<name>A0ACB7UPE1_DIOAL</name>
<dbReference type="EMBL" id="CM037025">
    <property type="protein sequence ID" value="KAH7662347.1"/>
    <property type="molecule type" value="Genomic_DNA"/>
</dbReference>
<sequence length="550" mass="60043">MEKHRHTGSRESLPLDSSRTQSPLRRKSLPIDATTTSRKPRPPSSSDDHPNAPTRALWPSSSSIRRRSGTLADHLGNDRLIDLAHRRSSPSPTAPEPPVSISRQRSCSEFRSLDVEEDQSNRADQGEHDGMDDRRKIKKKSSKENHRPLGGSMRYIGNKLHFPRSSKPDSPPSAACAPTAARISVDENALASSRRKSDFLLDIPSFESDRSDYVNSKKIPNPRAPRSKRNDHQNEDKNHESKSLEMNPTMKPAPRRTSSGSAWALSPGRRASSPPLVDGSTRPAAAGLRSFSNLRPPSPGRGKGGGGGVGNILSLGLDLFRKKSGSPTLTSSSSFGNGSPKMATGEAGHQFKIVYNRLMQWRFANARSDASSRTKANTAQAVMTCAWAGLAKLQASVAQKQLQLQKEKQLLKINTMVSCQVKLLDRWNDTERQYVAALSTTRDSLQSVVCRLPIVEGAKAEPQHISAALRQANDLTSTIKTTVGIFSPMNLEMVPLLSELAQVATEEKSLLEEASELLGLISSLQLQEESLKCHLIQLNSGRARNAIATA</sequence>
<protein>
    <submittedName>
        <fullName evidence="1">QWRF family protein</fullName>
    </submittedName>
</protein>
<gene>
    <name evidence="1" type="ORF">IHE45_15G129200</name>
</gene>
<evidence type="ECO:0000313" key="1">
    <source>
        <dbReference type="EMBL" id="KAH7662347.1"/>
    </source>
</evidence>
<organism evidence="1 2">
    <name type="scientific">Dioscorea alata</name>
    <name type="common">Purple yam</name>
    <dbReference type="NCBI Taxonomy" id="55571"/>
    <lineage>
        <taxon>Eukaryota</taxon>
        <taxon>Viridiplantae</taxon>
        <taxon>Streptophyta</taxon>
        <taxon>Embryophyta</taxon>
        <taxon>Tracheophyta</taxon>
        <taxon>Spermatophyta</taxon>
        <taxon>Magnoliopsida</taxon>
        <taxon>Liliopsida</taxon>
        <taxon>Dioscoreales</taxon>
        <taxon>Dioscoreaceae</taxon>
        <taxon>Dioscorea</taxon>
    </lineage>
</organism>
<keyword evidence="2" id="KW-1185">Reference proteome</keyword>
<evidence type="ECO:0000313" key="2">
    <source>
        <dbReference type="Proteomes" id="UP000827976"/>
    </source>
</evidence>
<accession>A0ACB7UPE1</accession>
<dbReference type="Proteomes" id="UP000827976">
    <property type="component" value="Chromosome 15"/>
</dbReference>
<reference evidence="2" key="1">
    <citation type="journal article" date="2022" name="Nat. Commun.">
        <title>Chromosome evolution and the genetic basis of agronomically important traits in greater yam.</title>
        <authorList>
            <person name="Bredeson J.V."/>
            <person name="Lyons J.B."/>
            <person name="Oniyinde I.O."/>
            <person name="Okereke N.R."/>
            <person name="Kolade O."/>
            <person name="Nnabue I."/>
            <person name="Nwadili C.O."/>
            <person name="Hribova E."/>
            <person name="Parker M."/>
            <person name="Nwogha J."/>
            <person name="Shu S."/>
            <person name="Carlson J."/>
            <person name="Kariba R."/>
            <person name="Muthemba S."/>
            <person name="Knop K."/>
            <person name="Barton G.J."/>
            <person name="Sherwood A.V."/>
            <person name="Lopez-Montes A."/>
            <person name="Asiedu R."/>
            <person name="Jamnadass R."/>
            <person name="Muchugi A."/>
            <person name="Goodstein D."/>
            <person name="Egesi C.N."/>
            <person name="Featherston J."/>
            <person name="Asfaw A."/>
            <person name="Simpson G.G."/>
            <person name="Dolezel J."/>
            <person name="Hendre P.S."/>
            <person name="Van Deynze A."/>
            <person name="Kumar P.L."/>
            <person name="Obidiegwu J.E."/>
            <person name="Bhattacharjee R."/>
            <person name="Rokhsar D.S."/>
        </authorList>
    </citation>
    <scope>NUCLEOTIDE SEQUENCE [LARGE SCALE GENOMIC DNA]</scope>
    <source>
        <strain evidence="2">cv. TDa95/00328</strain>
    </source>
</reference>
<comment type="caution">
    <text evidence="1">The sequence shown here is derived from an EMBL/GenBank/DDBJ whole genome shotgun (WGS) entry which is preliminary data.</text>
</comment>
<proteinExistence type="predicted"/>